<feature type="compositionally biased region" description="Low complexity" evidence="3">
    <location>
        <begin position="1"/>
        <end position="10"/>
    </location>
</feature>
<protein>
    <submittedName>
        <fullName evidence="5">TetR/AcrR family transcriptional regulator</fullName>
    </submittedName>
</protein>
<dbReference type="InterPro" id="IPR001647">
    <property type="entry name" value="HTH_TetR"/>
</dbReference>
<dbReference type="PROSITE" id="PS50977">
    <property type="entry name" value="HTH_TETR_2"/>
    <property type="match status" value="1"/>
</dbReference>
<dbReference type="Pfam" id="PF00440">
    <property type="entry name" value="TetR_N"/>
    <property type="match status" value="1"/>
</dbReference>
<sequence>MARTAPDIAPDAPPRPRGRPPLSEADVAARRTRIVEAAFHLFFTEGFTETTLEAVGKVAGVTKRTIYELIGDKTALFTAACDTLCTRGPTFSFDIPVKGRALRDVLAHMAQQLLDHSLRPDVIAIQRAVTTESTRCPEMVGTAMASGKTILFTAIAEIFTELVAERMISPLDCARAAAVFYDVAVGARGFRSAMGHPAEIILPEEIDIRLDMFIYGFLDRAACDPRLSETFAP</sequence>
<evidence type="ECO:0000256" key="2">
    <source>
        <dbReference type="PROSITE-ProRule" id="PRU00335"/>
    </source>
</evidence>
<name>A0ABY7TKL8_9SPHN</name>
<dbReference type="SUPFAM" id="SSF46689">
    <property type="entry name" value="Homeodomain-like"/>
    <property type="match status" value="1"/>
</dbReference>
<feature type="region of interest" description="Disordered" evidence="3">
    <location>
        <begin position="1"/>
        <end position="25"/>
    </location>
</feature>
<dbReference type="PANTHER" id="PTHR30055">
    <property type="entry name" value="HTH-TYPE TRANSCRIPTIONAL REGULATOR RUTR"/>
    <property type="match status" value="1"/>
</dbReference>
<dbReference type="Proteomes" id="UP001220395">
    <property type="component" value="Chromosome"/>
</dbReference>
<dbReference type="Pfam" id="PF14246">
    <property type="entry name" value="TetR_C_7"/>
    <property type="match status" value="1"/>
</dbReference>
<dbReference type="InterPro" id="IPR050109">
    <property type="entry name" value="HTH-type_TetR-like_transc_reg"/>
</dbReference>
<evidence type="ECO:0000259" key="4">
    <source>
        <dbReference type="PROSITE" id="PS50977"/>
    </source>
</evidence>
<keyword evidence="6" id="KW-1185">Reference proteome</keyword>
<dbReference type="PRINTS" id="PR00455">
    <property type="entry name" value="HTHTETR"/>
</dbReference>
<dbReference type="PANTHER" id="PTHR30055:SF146">
    <property type="entry name" value="HTH-TYPE TRANSCRIPTIONAL DUAL REGULATOR CECR"/>
    <property type="match status" value="1"/>
</dbReference>
<evidence type="ECO:0000256" key="1">
    <source>
        <dbReference type="ARBA" id="ARBA00023125"/>
    </source>
</evidence>
<organism evidence="5 6">
    <name type="scientific">Sphingomonas naphthae</name>
    <dbReference type="NCBI Taxonomy" id="1813468"/>
    <lineage>
        <taxon>Bacteria</taxon>
        <taxon>Pseudomonadati</taxon>
        <taxon>Pseudomonadota</taxon>
        <taxon>Alphaproteobacteria</taxon>
        <taxon>Sphingomonadales</taxon>
        <taxon>Sphingomonadaceae</taxon>
        <taxon>Sphingomonas</taxon>
    </lineage>
</organism>
<dbReference type="RefSeq" id="WP_273687777.1">
    <property type="nucleotide sequence ID" value="NZ_CP117411.1"/>
</dbReference>
<evidence type="ECO:0000313" key="5">
    <source>
        <dbReference type="EMBL" id="WCT73506.1"/>
    </source>
</evidence>
<dbReference type="EMBL" id="CP117411">
    <property type="protein sequence ID" value="WCT73506.1"/>
    <property type="molecule type" value="Genomic_DNA"/>
</dbReference>
<dbReference type="Gene3D" id="1.10.357.10">
    <property type="entry name" value="Tetracycline Repressor, domain 2"/>
    <property type="match status" value="1"/>
</dbReference>
<accession>A0ABY7TKL8</accession>
<keyword evidence="1 2" id="KW-0238">DNA-binding</keyword>
<gene>
    <name evidence="5" type="ORF">PQ455_18160</name>
</gene>
<proteinExistence type="predicted"/>
<reference evidence="5 6" key="1">
    <citation type="submission" date="2023-02" db="EMBL/GenBank/DDBJ databases">
        <title>Genome sequence of Sphingomonas naphthae.</title>
        <authorList>
            <person name="Kim S."/>
            <person name="Heo J."/>
            <person name="Kwon S.-W."/>
        </authorList>
    </citation>
    <scope>NUCLEOTIDE SEQUENCE [LARGE SCALE GENOMIC DNA]</scope>
    <source>
        <strain evidence="5 6">KACC 18716</strain>
    </source>
</reference>
<evidence type="ECO:0000256" key="3">
    <source>
        <dbReference type="SAM" id="MobiDB-lite"/>
    </source>
</evidence>
<dbReference type="InterPro" id="IPR009057">
    <property type="entry name" value="Homeodomain-like_sf"/>
</dbReference>
<dbReference type="InterPro" id="IPR039536">
    <property type="entry name" value="TetR_C_Proteobacteria"/>
</dbReference>
<feature type="domain" description="HTH tetR-type" evidence="4">
    <location>
        <begin position="28"/>
        <end position="88"/>
    </location>
</feature>
<evidence type="ECO:0000313" key="6">
    <source>
        <dbReference type="Proteomes" id="UP001220395"/>
    </source>
</evidence>
<feature type="DNA-binding region" description="H-T-H motif" evidence="2">
    <location>
        <begin position="51"/>
        <end position="70"/>
    </location>
</feature>